<dbReference type="InterPro" id="IPR001647">
    <property type="entry name" value="HTH_TetR"/>
</dbReference>
<comment type="caution">
    <text evidence="6">The sequence shown here is derived from an EMBL/GenBank/DDBJ whole genome shotgun (WGS) entry which is preliminary data.</text>
</comment>
<dbReference type="InterPro" id="IPR009057">
    <property type="entry name" value="Homeodomain-like_sf"/>
</dbReference>
<name>A0ABP8Q7G1_9ACTN</name>
<dbReference type="Gene3D" id="1.10.10.60">
    <property type="entry name" value="Homeodomain-like"/>
    <property type="match status" value="1"/>
</dbReference>
<gene>
    <name evidence="6" type="ORF">GCM10023191_042720</name>
</gene>
<dbReference type="InterPro" id="IPR023772">
    <property type="entry name" value="DNA-bd_HTH_TetR-type_CS"/>
</dbReference>
<evidence type="ECO:0000256" key="3">
    <source>
        <dbReference type="ARBA" id="ARBA00023163"/>
    </source>
</evidence>
<dbReference type="InterPro" id="IPR050109">
    <property type="entry name" value="HTH-type_TetR-like_transc_reg"/>
</dbReference>
<dbReference type="SUPFAM" id="SSF46689">
    <property type="entry name" value="Homeodomain-like"/>
    <property type="match status" value="1"/>
</dbReference>
<protein>
    <submittedName>
        <fullName evidence="6">TetR/AcrR family transcriptional regulator</fullName>
    </submittedName>
</protein>
<evidence type="ECO:0000313" key="7">
    <source>
        <dbReference type="Proteomes" id="UP001500503"/>
    </source>
</evidence>
<evidence type="ECO:0000313" key="6">
    <source>
        <dbReference type="EMBL" id="GAA4498086.1"/>
    </source>
</evidence>
<dbReference type="PANTHER" id="PTHR30055:SF238">
    <property type="entry name" value="MYCOFACTOCIN BIOSYNTHESIS TRANSCRIPTIONAL REGULATOR MFTR-RELATED"/>
    <property type="match status" value="1"/>
</dbReference>
<accession>A0ABP8Q7G1</accession>
<feature type="DNA-binding region" description="H-T-H motif" evidence="4">
    <location>
        <begin position="40"/>
        <end position="59"/>
    </location>
</feature>
<evidence type="ECO:0000256" key="1">
    <source>
        <dbReference type="ARBA" id="ARBA00023015"/>
    </source>
</evidence>
<dbReference type="EMBL" id="BAABHF010000023">
    <property type="protein sequence ID" value="GAA4498086.1"/>
    <property type="molecule type" value="Genomic_DNA"/>
</dbReference>
<organism evidence="6 7">
    <name type="scientific">Actinoallomurus oryzae</name>
    <dbReference type="NCBI Taxonomy" id="502180"/>
    <lineage>
        <taxon>Bacteria</taxon>
        <taxon>Bacillati</taxon>
        <taxon>Actinomycetota</taxon>
        <taxon>Actinomycetes</taxon>
        <taxon>Streptosporangiales</taxon>
        <taxon>Thermomonosporaceae</taxon>
        <taxon>Actinoallomurus</taxon>
    </lineage>
</organism>
<keyword evidence="3" id="KW-0804">Transcription</keyword>
<dbReference type="Proteomes" id="UP001500503">
    <property type="component" value="Unassembled WGS sequence"/>
</dbReference>
<feature type="domain" description="HTH tetR-type" evidence="5">
    <location>
        <begin position="17"/>
        <end position="77"/>
    </location>
</feature>
<dbReference type="Gene3D" id="1.10.357.10">
    <property type="entry name" value="Tetracycline Repressor, domain 2"/>
    <property type="match status" value="1"/>
</dbReference>
<dbReference type="PANTHER" id="PTHR30055">
    <property type="entry name" value="HTH-TYPE TRANSCRIPTIONAL REGULATOR RUTR"/>
    <property type="match status" value="1"/>
</dbReference>
<keyword evidence="7" id="KW-1185">Reference proteome</keyword>
<evidence type="ECO:0000256" key="4">
    <source>
        <dbReference type="PROSITE-ProRule" id="PRU00335"/>
    </source>
</evidence>
<dbReference type="Pfam" id="PF00440">
    <property type="entry name" value="TetR_N"/>
    <property type="match status" value="1"/>
</dbReference>
<evidence type="ECO:0000259" key="5">
    <source>
        <dbReference type="PROSITE" id="PS50977"/>
    </source>
</evidence>
<dbReference type="PROSITE" id="PS50977">
    <property type="entry name" value="HTH_TETR_2"/>
    <property type="match status" value="1"/>
</dbReference>
<dbReference type="PROSITE" id="PS01081">
    <property type="entry name" value="HTH_TETR_1"/>
    <property type="match status" value="1"/>
</dbReference>
<dbReference type="Pfam" id="PF17754">
    <property type="entry name" value="TetR_C_14"/>
    <property type="match status" value="1"/>
</dbReference>
<keyword evidence="1" id="KW-0805">Transcription regulation</keyword>
<evidence type="ECO:0000256" key="2">
    <source>
        <dbReference type="ARBA" id="ARBA00023125"/>
    </source>
</evidence>
<sequence>MIDMQGATPGLRERKKAETREALRAAAIRLFLERGPSAVTVTDICEAARVSPRTFFNYFENKEAAVLAWDQRLADEFVARLGARPPHEPPLTAVRRALDDTLPSFAAQTGWHARKELFGTYPELRSKILQAVFGLEARLVGPLADRIGCPADSLYPQLLAGATVVVFRVAFTTWTPDKGIEGLQLLIDQAFDHLAAGLSAPAS</sequence>
<proteinExistence type="predicted"/>
<keyword evidence="2 4" id="KW-0238">DNA-binding</keyword>
<dbReference type="InterPro" id="IPR041347">
    <property type="entry name" value="MftR_C"/>
</dbReference>
<reference evidence="7" key="1">
    <citation type="journal article" date="2019" name="Int. J. Syst. Evol. Microbiol.">
        <title>The Global Catalogue of Microorganisms (GCM) 10K type strain sequencing project: providing services to taxonomists for standard genome sequencing and annotation.</title>
        <authorList>
            <consortium name="The Broad Institute Genomics Platform"/>
            <consortium name="The Broad Institute Genome Sequencing Center for Infectious Disease"/>
            <person name="Wu L."/>
            <person name="Ma J."/>
        </authorList>
    </citation>
    <scope>NUCLEOTIDE SEQUENCE [LARGE SCALE GENOMIC DNA]</scope>
    <source>
        <strain evidence="7">JCM 17933</strain>
    </source>
</reference>